<gene>
    <name evidence="1" type="ORF">sm9_1223</name>
</gene>
<dbReference type="OrthoDB" id="359508at2157"/>
<sequence length="393" mass="45543">MEIGWIDFSKDERSKILSVLDLLGEKGVLDELGISQIRDAYSDLFFPGTSTIQTRAKYFFIVPYALRDLEFNNQYDFFKLKKTFDKTEKECAHIFLENNPDEVGVIGSRSIHGGSWVSRTPASIYWVGLRKYGFFKGKMSIDQYIKFIAIQKQNTLGAVKLGNSSDEAHDDKNAGDVQKIHLFNIPSYKRDWIDDLDINLTFEEGQFLKNQIIETCPDSLMAYVLKYDIHEFLDISSFSDLQAIIYMFPDEIKNNYNNANSFSEFCFALRVVYNLIVSENKNEEAIREFDNLNLYEISNIDIDGIMTSLGVFNPYLRIFLKNSCEAMKNEDFEELKNIIQNREIFLKGVNRSKTAHPGEYDTNEWFAGKRLDYRFSIAKDIIADIYQSEEHGD</sequence>
<evidence type="ECO:0000313" key="1">
    <source>
        <dbReference type="EMBL" id="ALT69004.1"/>
    </source>
</evidence>
<organism evidence="1 2">
    <name type="scientific">Methanobrevibacter millerae</name>
    <dbReference type="NCBI Taxonomy" id="230361"/>
    <lineage>
        <taxon>Archaea</taxon>
        <taxon>Methanobacteriati</taxon>
        <taxon>Methanobacteriota</taxon>
        <taxon>Methanomada group</taxon>
        <taxon>Methanobacteria</taxon>
        <taxon>Methanobacteriales</taxon>
        <taxon>Methanobacteriaceae</taxon>
        <taxon>Methanobrevibacter</taxon>
    </lineage>
</organism>
<reference evidence="1 2" key="1">
    <citation type="submission" date="2015-04" db="EMBL/GenBank/DDBJ databases">
        <title>The complete genome sequence of the rumen methanogen Methanobrevibacter millerae SM9.</title>
        <authorList>
            <person name="Leahy S.C."/>
            <person name="Kelly W.J."/>
            <person name="Pacheco D.M."/>
            <person name="Li D."/>
            <person name="Altermann E."/>
            <person name="Attwood G.T."/>
        </authorList>
    </citation>
    <scope>NUCLEOTIDE SEQUENCE [LARGE SCALE GENOMIC DNA]</scope>
    <source>
        <strain evidence="1 2">SM9</strain>
    </source>
</reference>
<dbReference type="Pfam" id="PF19888">
    <property type="entry name" value="DUF6361"/>
    <property type="match status" value="1"/>
</dbReference>
<keyword evidence="2" id="KW-1185">Reference proteome</keyword>
<dbReference type="Proteomes" id="UP000067738">
    <property type="component" value="Chromosome"/>
</dbReference>
<name>A0A0U3CKG0_9EURY</name>
<proteinExistence type="predicted"/>
<evidence type="ECO:0000313" key="2">
    <source>
        <dbReference type="Proteomes" id="UP000067738"/>
    </source>
</evidence>
<dbReference type="EMBL" id="CP011266">
    <property type="protein sequence ID" value="ALT69004.1"/>
    <property type="molecule type" value="Genomic_DNA"/>
</dbReference>
<dbReference type="PATRIC" id="fig|230361.4.peg.1265"/>
<dbReference type="AlphaFoldDB" id="A0A0U3CKG0"/>
<dbReference type="GeneID" id="26736183"/>
<dbReference type="RefSeq" id="WP_058739277.1">
    <property type="nucleotide sequence ID" value="NZ_CP011266.1"/>
</dbReference>
<accession>A0A0U3CKG0</accession>
<dbReference type="KEGG" id="mmil:sm9_1223"/>
<protein>
    <submittedName>
        <fullName evidence="1">Uncharacterized protein</fullName>
    </submittedName>
</protein>
<dbReference type="InterPro" id="IPR045941">
    <property type="entry name" value="DUF6361"/>
</dbReference>